<dbReference type="GO" id="GO:0006627">
    <property type="term" value="P:protein processing involved in protein targeting to mitochondrion"/>
    <property type="evidence" value="ECO:0007669"/>
    <property type="project" value="TreeGrafter"/>
</dbReference>
<dbReference type="Proteomes" id="UP000663828">
    <property type="component" value="Unassembled WGS sequence"/>
</dbReference>
<dbReference type="InterPro" id="IPR007863">
    <property type="entry name" value="Peptidase_M16_C"/>
</dbReference>
<dbReference type="InterPro" id="IPR050361">
    <property type="entry name" value="MPP/UQCRC_Complex"/>
</dbReference>
<evidence type="ECO:0000256" key="3">
    <source>
        <dbReference type="ARBA" id="ARBA00030006"/>
    </source>
</evidence>
<evidence type="ECO:0000256" key="5">
    <source>
        <dbReference type="RuleBase" id="RU004447"/>
    </source>
</evidence>
<sequence length="700" mass="78854">MLICNGKSIVPINTTFSTKIFQASTYAIDTITVSEFTTVTKSTQSPTTFRNEEATRPIVSDHKPYVFQSNFSRNNDSIFVSLYSNSSETYIAVNNTFIDMKNSSHPCDLSFSERSFHSHKLVMSRIVIDFNGTLTRDLAVQLGDRLMDIVDLLITTTTSIFLPIKMLKGVRLFCRQASPNIFRRLRHVENLSKDETIRSSVLGRDSTVSSVYNFPALSKSPEWLPSVKYAVPDANRYETNVTTLDNGLRIASEKLFGDFCTVGVIISAGPRYEENYISGVSHFLEKLAFMSTKKYENREQVIDSLHQVNAICDCQTSRDIIIYALSCRTSGIERVVELLSETIFRPRLLPEEIEGAQAAVFNEIDDLKNRRYDPTPLLTDMIHAAGYGKKTLGLPKYTPEENIGRIDASMIKSYMKEFYQPERMVLAGVGIDHQQLVDLGKKYFSVSKNEKKSGDGQTSAETKAVWTGGVLTDERDLSHLSFGADPLPEIAHIGLGFEAPSHKEEQDFVAACVLSQLLGGGGSFSAGGPGKGLYSRFYMNVLNRNEEIKTAISYNQAYTDSGCLYFHFGGYPSYLNNMIDVAIREIGYLVSYPPESVELERAKRQLQSMLFMNLEQRPVVFEDVARQVLFVGKRQQADYYFNRIHRIQAEDVHQVARRIFSTPLALVGLGKGLNQMRSYAQISDTIQRQLSPKTRWRIFG</sequence>
<accession>A0A815CQA8</accession>
<evidence type="ECO:0000313" key="9">
    <source>
        <dbReference type="Proteomes" id="UP000663828"/>
    </source>
</evidence>
<dbReference type="InterPro" id="IPR001431">
    <property type="entry name" value="Pept_M16_Zn_BS"/>
</dbReference>
<organism evidence="8 9">
    <name type="scientific">Adineta ricciae</name>
    <name type="common">Rotifer</name>
    <dbReference type="NCBI Taxonomy" id="249248"/>
    <lineage>
        <taxon>Eukaryota</taxon>
        <taxon>Metazoa</taxon>
        <taxon>Spiralia</taxon>
        <taxon>Gnathifera</taxon>
        <taxon>Rotifera</taxon>
        <taxon>Eurotatoria</taxon>
        <taxon>Bdelloidea</taxon>
        <taxon>Adinetida</taxon>
        <taxon>Adinetidae</taxon>
        <taxon>Adineta</taxon>
    </lineage>
</organism>
<evidence type="ECO:0000256" key="1">
    <source>
        <dbReference type="ARBA" id="ARBA00002123"/>
    </source>
</evidence>
<evidence type="ECO:0000313" key="8">
    <source>
        <dbReference type="EMBL" id="CAF1286891.1"/>
    </source>
</evidence>
<feature type="domain" description="Peptidase M16 C-terminal" evidence="7">
    <location>
        <begin position="406"/>
        <end position="606"/>
    </location>
</feature>
<dbReference type="PANTHER" id="PTHR11851">
    <property type="entry name" value="METALLOPROTEASE"/>
    <property type="match status" value="1"/>
</dbReference>
<dbReference type="AlphaFoldDB" id="A0A815CQA8"/>
<evidence type="ECO:0000256" key="4">
    <source>
        <dbReference type="ARBA" id="ARBA00032315"/>
    </source>
</evidence>
<dbReference type="PANTHER" id="PTHR11851:SF49">
    <property type="entry name" value="MITOCHONDRIAL-PROCESSING PEPTIDASE SUBUNIT ALPHA"/>
    <property type="match status" value="1"/>
</dbReference>
<comment type="caution">
    <text evidence="8">The sequence shown here is derived from an EMBL/GenBank/DDBJ whole genome shotgun (WGS) entry which is preliminary data.</text>
</comment>
<feature type="domain" description="Peptidase M16 N-terminal" evidence="6">
    <location>
        <begin position="249"/>
        <end position="399"/>
    </location>
</feature>
<comment type="similarity">
    <text evidence="2 5">Belongs to the peptidase M16 family.</text>
</comment>
<name>A0A815CQA8_ADIRI</name>
<dbReference type="InterPro" id="IPR011249">
    <property type="entry name" value="Metalloenz_LuxS/M16"/>
</dbReference>
<dbReference type="EMBL" id="CAJNOR010002386">
    <property type="protein sequence ID" value="CAF1286891.1"/>
    <property type="molecule type" value="Genomic_DNA"/>
</dbReference>
<gene>
    <name evidence="8" type="ORF">XAT740_LOCUS28119</name>
</gene>
<dbReference type="SUPFAM" id="SSF63411">
    <property type="entry name" value="LuxS/MPP-like metallohydrolase"/>
    <property type="match status" value="2"/>
</dbReference>
<dbReference type="InterPro" id="IPR011765">
    <property type="entry name" value="Pept_M16_N"/>
</dbReference>
<evidence type="ECO:0000256" key="2">
    <source>
        <dbReference type="ARBA" id="ARBA00007261"/>
    </source>
</evidence>
<dbReference type="GO" id="GO:0005739">
    <property type="term" value="C:mitochondrion"/>
    <property type="evidence" value="ECO:0007669"/>
    <property type="project" value="TreeGrafter"/>
</dbReference>
<evidence type="ECO:0000259" key="7">
    <source>
        <dbReference type="Pfam" id="PF05193"/>
    </source>
</evidence>
<dbReference type="PROSITE" id="PS00143">
    <property type="entry name" value="INSULINASE"/>
    <property type="match status" value="1"/>
</dbReference>
<comment type="function">
    <text evidence="1">Substrate recognition and binding subunit of the essential mitochondrial processing protease (MPP), which cleaves the mitochondrial sequence off newly imported precursors proteins.</text>
</comment>
<dbReference type="Gene3D" id="3.30.830.10">
    <property type="entry name" value="Metalloenzyme, LuxS/M16 peptidase-like"/>
    <property type="match status" value="2"/>
</dbReference>
<dbReference type="GO" id="GO:0046872">
    <property type="term" value="F:metal ion binding"/>
    <property type="evidence" value="ECO:0007669"/>
    <property type="project" value="InterPro"/>
</dbReference>
<keyword evidence="9" id="KW-1185">Reference proteome</keyword>
<dbReference type="Pfam" id="PF05193">
    <property type="entry name" value="Peptidase_M16_C"/>
    <property type="match status" value="1"/>
</dbReference>
<dbReference type="Pfam" id="PF00675">
    <property type="entry name" value="Peptidase_M16"/>
    <property type="match status" value="1"/>
</dbReference>
<reference evidence="8" key="1">
    <citation type="submission" date="2021-02" db="EMBL/GenBank/DDBJ databases">
        <authorList>
            <person name="Nowell W R."/>
        </authorList>
    </citation>
    <scope>NUCLEOTIDE SEQUENCE</scope>
</reference>
<proteinExistence type="inferred from homology"/>
<evidence type="ECO:0000259" key="6">
    <source>
        <dbReference type="Pfam" id="PF00675"/>
    </source>
</evidence>
<protein>
    <recommendedName>
        <fullName evidence="3">Alpha-MPP</fullName>
    </recommendedName>
    <alternativeName>
        <fullName evidence="4">Inactive zinc metalloprotease alpha</fullName>
    </alternativeName>
</protein>
<dbReference type="GO" id="GO:0004222">
    <property type="term" value="F:metalloendopeptidase activity"/>
    <property type="evidence" value="ECO:0007669"/>
    <property type="project" value="InterPro"/>
</dbReference>